<sequence>MSNRISAVLMFSVLILSMVSIPSYSTDNFLPEAFASEGHSACELNSLDDLTHQFMSNNAYIQMHTDDGVDPKNTGPGDMAIGEIRGNVGPSGTNLFSADINKDNQVTDMPHMWHDVTANGTIV</sequence>
<evidence type="ECO:0000313" key="2">
    <source>
        <dbReference type="Proteomes" id="UP000591542"/>
    </source>
</evidence>
<dbReference type="Proteomes" id="UP000591542">
    <property type="component" value="Unassembled WGS sequence"/>
</dbReference>
<gene>
    <name evidence="1" type="ORF">H2B01_09245</name>
</gene>
<comment type="caution">
    <text evidence="1">The sequence shown here is derived from an EMBL/GenBank/DDBJ whole genome shotgun (WGS) entry which is preliminary data.</text>
</comment>
<accession>A0AC60WBA0</accession>
<protein>
    <submittedName>
        <fullName evidence="1">Uncharacterized protein</fullName>
    </submittedName>
</protein>
<evidence type="ECO:0000313" key="1">
    <source>
        <dbReference type="EMBL" id="MBA4464343.1"/>
    </source>
</evidence>
<organism evidence="1 2">
    <name type="scientific">Candidatus Nitrosomaritimum aestuariumsis</name>
    <dbReference type="NCBI Taxonomy" id="3342354"/>
    <lineage>
        <taxon>Archaea</taxon>
        <taxon>Nitrososphaerota</taxon>
        <taxon>Nitrososphaeria</taxon>
        <taxon>Nitrosopumilales</taxon>
        <taxon>Nitrosopumilaceae</taxon>
        <taxon>Candidatus Nitrosomaritimum</taxon>
    </lineage>
</organism>
<reference evidence="1 2" key="1">
    <citation type="journal article" date="2020" name="Appl. Environ. Microbiol.">
        <title>Genomic Characteristics of a Novel Species of Ammonia-Oxidizing Archaea from the Jiulong River Estuary.</title>
        <authorList>
            <person name="Zou D."/>
            <person name="Wan R."/>
            <person name="Han L."/>
            <person name="Xu M.N."/>
            <person name="Liu Y."/>
            <person name="Liu H."/>
            <person name="Kao S.J."/>
            <person name="Li M."/>
        </authorList>
    </citation>
    <scope>NUCLEOTIDE SEQUENCE [LARGE SCALE GENOMIC DNA]</scope>
    <source>
        <strain evidence="1">S2bin1</strain>
    </source>
</reference>
<name>A0AC60WBA0_9ARCH</name>
<proteinExistence type="predicted"/>
<dbReference type="EMBL" id="JACEMX010000178">
    <property type="protein sequence ID" value="MBA4464343.1"/>
    <property type="molecule type" value="Genomic_DNA"/>
</dbReference>
<feature type="non-terminal residue" evidence="1">
    <location>
        <position position="123"/>
    </location>
</feature>